<gene>
    <name evidence="1" type="ORF">EVAR_49781_1</name>
</gene>
<sequence>MSSKRAYGRWRSKRCTFFNKNLPGRPAAQVRGGGAFRDIFPLKAFSPNRGKTIASARTDFTFRTCLRYIFDSDLVPTLVFDPSPILNFGRGPAFDSDSGPVLDSAVYSVNNHSSDLDEARDAVCVHATASCLGLLSGRALQVAEVVKKGSGLAQPPLTAGCRNKGYTRR</sequence>
<accession>A0A4C1Y3Z7</accession>
<name>A0A4C1Y3Z7_EUMVA</name>
<proteinExistence type="predicted"/>
<dbReference type="EMBL" id="BGZK01001049">
    <property type="protein sequence ID" value="GBP69694.1"/>
    <property type="molecule type" value="Genomic_DNA"/>
</dbReference>
<dbReference type="AlphaFoldDB" id="A0A4C1Y3Z7"/>
<organism evidence="1 2">
    <name type="scientific">Eumeta variegata</name>
    <name type="common">Bagworm moth</name>
    <name type="synonym">Eumeta japonica</name>
    <dbReference type="NCBI Taxonomy" id="151549"/>
    <lineage>
        <taxon>Eukaryota</taxon>
        <taxon>Metazoa</taxon>
        <taxon>Ecdysozoa</taxon>
        <taxon>Arthropoda</taxon>
        <taxon>Hexapoda</taxon>
        <taxon>Insecta</taxon>
        <taxon>Pterygota</taxon>
        <taxon>Neoptera</taxon>
        <taxon>Endopterygota</taxon>
        <taxon>Lepidoptera</taxon>
        <taxon>Glossata</taxon>
        <taxon>Ditrysia</taxon>
        <taxon>Tineoidea</taxon>
        <taxon>Psychidae</taxon>
        <taxon>Oiketicinae</taxon>
        <taxon>Eumeta</taxon>
    </lineage>
</organism>
<dbReference type="Proteomes" id="UP000299102">
    <property type="component" value="Unassembled WGS sequence"/>
</dbReference>
<keyword evidence="2" id="KW-1185">Reference proteome</keyword>
<reference evidence="1 2" key="1">
    <citation type="journal article" date="2019" name="Commun. Biol.">
        <title>The bagworm genome reveals a unique fibroin gene that provides high tensile strength.</title>
        <authorList>
            <person name="Kono N."/>
            <person name="Nakamura H."/>
            <person name="Ohtoshi R."/>
            <person name="Tomita M."/>
            <person name="Numata K."/>
            <person name="Arakawa K."/>
        </authorList>
    </citation>
    <scope>NUCLEOTIDE SEQUENCE [LARGE SCALE GENOMIC DNA]</scope>
</reference>
<evidence type="ECO:0000313" key="2">
    <source>
        <dbReference type="Proteomes" id="UP000299102"/>
    </source>
</evidence>
<protein>
    <submittedName>
        <fullName evidence="1">Uncharacterized protein</fullName>
    </submittedName>
</protein>
<comment type="caution">
    <text evidence="1">The sequence shown here is derived from an EMBL/GenBank/DDBJ whole genome shotgun (WGS) entry which is preliminary data.</text>
</comment>
<evidence type="ECO:0000313" key="1">
    <source>
        <dbReference type="EMBL" id="GBP69694.1"/>
    </source>
</evidence>